<proteinExistence type="predicted"/>
<dbReference type="InterPro" id="IPR028015">
    <property type="entry name" value="CCDC84-like"/>
</dbReference>
<feature type="region of interest" description="Disordered" evidence="1">
    <location>
        <begin position="271"/>
        <end position="293"/>
    </location>
</feature>
<keyword evidence="3" id="KW-1185">Reference proteome</keyword>
<dbReference type="AlphaFoldDB" id="A0A7N0SXC1"/>
<dbReference type="Pfam" id="PF14968">
    <property type="entry name" value="CCDC84"/>
    <property type="match status" value="1"/>
</dbReference>
<organism evidence="2 3">
    <name type="scientific">Kalanchoe fedtschenkoi</name>
    <name type="common">Lavender scallops</name>
    <name type="synonym">South American air plant</name>
    <dbReference type="NCBI Taxonomy" id="63787"/>
    <lineage>
        <taxon>Eukaryota</taxon>
        <taxon>Viridiplantae</taxon>
        <taxon>Streptophyta</taxon>
        <taxon>Embryophyta</taxon>
        <taxon>Tracheophyta</taxon>
        <taxon>Spermatophyta</taxon>
        <taxon>Magnoliopsida</taxon>
        <taxon>eudicotyledons</taxon>
        <taxon>Gunneridae</taxon>
        <taxon>Pentapetalae</taxon>
        <taxon>Saxifragales</taxon>
        <taxon>Crassulaceae</taxon>
        <taxon>Kalanchoe</taxon>
    </lineage>
</organism>
<dbReference type="EnsemblPlants" id="Kaladp0011s1049.1.v1.1">
    <property type="protein sequence ID" value="Kaladp0011s1049.1.v1.1"/>
    <property type="gene ID" value="Kaladp0011s1049.v1.1"/>
</dbReference>
<evidence type="ECO:0000256" key="1">
    <source>
        <dbReference type="SAM" id="MobiDB-lite"/>
    </source>
</evidence>
<dbReference type="Gramene" id="Kaladp0011s1049.1.v1.1">
    <property type="protein sequence ID" value="Kaladp0011s1049.1.v1.1"/>
    <property type="gene ID" value="Kaladp0011s1049.v1.1"/>
</dbReference>
<reference evidence="2" key="1">
    <citation type="submission" date="2021-01" db="UniProtKB">
        <authorList>
            <consortium name="EnsemblPlants"/>
        </authorList>
    </citation>
    <scope>IDENTIFICATION</scope>
</reference>
<protein>
    <recommendedName>
        <fullName evidence="4">TITAN-like protein</fullName>
    </recommendedName>
</protein>
<dbReference type="PANTHER" id="PTHR31198">
    <property type="entry name" value="COILED-COIL DOMAIN-CONTAINING PROTEIN 84"/>
    <property type="match status" value="1"/>
</dbReference>
<evidence type="ECO:0000313" key="3">
    <source>
        <dbReference type="Proteomes" id="UP000594263"/>
    </source>
</evidence>
<dbReference type="PANTHER" id="PTHR31198:SF1">
    <property type="entry name" value="CENTROSOMAL AT-AC SPLICING FACTOR"/>
    <property type="match status" value="1"/>
</dbReference>
<sequence length="384" mass="43358">MKKRKAAATGDFEFCKVCKRHHQDGNRHQYFPKHLTSLSSFLARFQSKLSDVRFFLSNPMVLLPQHASRNRLWCVFCDSDIDEIGSTFACSSAIRHLASADHLKSLKSFCGKMEVWKRKCNLLQRGALAADEEKGAAIYGPPNDIHYQIDSLGINNSLDHSTMSTCGSNNSNDVVMPLQRYTNENNQVWVSRMDQTVSFESGYHQNGISFAFQPGMQHVSSSSGVKHNADCQYLRQIPLVPVEATGNVHTGAHPPWLELVSNEEILVQGSGAAHAKPYSQKSGKSRKLNPKRVGAAWAEKRKIEIELEKRGEISTEKPDESWLPNFSRVWQAGSRKESKKEFEMEKQKVEVVSQPEMPVDMQPYVSKRMVQSTMESVFSSQVLY</sequence>
<dbReference type="Proteomes" id="UP000594263">
    <property type="component" value="Unplaced"/>
</dbReference>
<accession>A0A7N0SXC1</accession>
<evidence type="ECO:0000313" key="2">
    <source>
        <dbReference type="EnsemblPlants" id="Kaladp0011s1049.1.v1.1"/>
    </source>
</evidence>
<dbReference type="OMA" id="YWCYMCA"/>
<evidence type="ECO:0008006" key="4">
    <source>
        <dbReference type="Google" id="ProtNLM"/>
    </source>
</evidence>
<name>A0A7N0SXC1_KALFE</name>